<dbReference type="EMBL" id="CP134849">
    <property type="protein sequence ID" value="WNL19400.1"/>
    <property type="molecule type" value="Genomic_DNA"/>
</dbReference>
<dbReference type="EMBL" id="CP134844">
    <property type="protein sequence ID" value="WNL13401.1"/>
    <property type="molecule type" value="Genomic_DNA"/>
</dbReference>
<keyword evidence="2" id="KW-0812">Transmembrane</keyword>
<keyword evidence="1" id="KW-0175">Coiled coil</keyword>
<dbReference type="EMBL" id="CP134845">
    <property type="protein sequence ID" value="WNL14717.1"/>
    <property type="molecule type" value="Genomic_DNA"/>
</dbReference>
<reference evidence="3" key="2">
    <citation type="submission" date="2023-09" db="EMBL/GenBank/DDBJ databases">
        <title>Characterization of Arcobacter Isolates from Retail Chicken Sold in Supermarkets in Tbilisi, Georgia.</title>
        <authorList>
            <person name="Matthias R."/>
            <person name="Zautner A.E."/>
        </authorList>
    </citation>
    <scope>NUCLEOTIDE SEQUENCE</scope>
    <source>
        <strain evidence="4">LEO 108</strain>
        <strain evidence="3">LEO 109</strain>
    </source>
</reference>
<dbReference type="EMBL" id="CP134852">
    <property type="protein sequence ID" value="WNL24691.1"/>
    <property type="molecule type" value="Genomic_DNA"/>
</dbReference>
<evidence type="ECO:0008006" key="9">
    <source>
        <dbReference type="Google" id="ProtNLM"/>
    </source>
</evidence>
<evidence type="ECO:0000313" key="3">
    <source>
        <dbReference type="EMBL" id="WNL13401.1"/>
    </source>
</evidence>
<protein>
    <recommendedName>
        <fullName evidence="9">Lipoprotein</fullName>
    </recommendedName>
</protein>
<keyword evidence="2" id="KW-1133">Transmembrane helix</keyword>
<evidence type="ECO:0000256" key="2">
    <source>
        <dbReference type="SAM" id="Phobius"/>
    </source>
</evidence>
<evidence type="ECO:0000313" key="7">
    <source>
        <dbReference type="EMBL" id="WNL24416.1"/>
    </source>
</evidence>
<proteinExistence type="predicted"/>
<feature type="transmembrane region" description="Helical" evidence="2">
    <location>
        <begin position="12"/>
        <end position="31"/>
    </location>
</feature>
<organism evidence="5">
    <name type="scientific">Arcobacter sp. AZ-2023</name>
    <dbReference type="NCBI Taxonomy" id="3074453"/>
    <lineage>
        <taxon>Bacteria</taxon>
        <taxon>Pseudomonadati</taxon>
        <taxon>Campylobacterota</taxon>
        <taxon>Epsilonproteobacteria</taxon>
        <taxon>Campylobacterales</taxon>
        <taxon>Arcobacteraceae</taxon>
        <taxon>Arcobacter</taxon>
    </lineage>
</organism>
<sequence>MNDKILQKYDTLLTKYLTTFLLILIVVLILGGCQKYHTFDSVHKRSMSDNGVSEEMICKIISSDSNSWIKETNKCKSEKDFNFILVNSAILFSILCSSEGGSIEILEQKTICSVNNIRIYFIDGFDKKFKEYKNYKLKLIDLNHDVKTIKELCYIVDGKYNTNDRTCGSINNPELQSVYLILEKVILPKDRIVVKKEEENSKNIQLWTKEAKEWKGTLDELCEQITNLRNTFDKNTLSCTYYGNKKIDKYEIMKPLLLEQHQRIVQEREKNAVKLAKEAEEKNAEKLRIWENRVGKSAHIKSGKSYICESYININPLYGIYIPKIINLDVGYSSIEIQNYMTFKYIDSFEDYELYKGYTQDYKMYKLQVNKSKKLQTTPYSFYLEGIGYYCENK</sequence>
<dbReference type="EMBL" id="CP134851">
    <property type="protein sequence ID" value="WNL24416.1"/>
    <property type="molecule type" value="Genomic_DNA"/>
</dbReference>
<reference evidence="5" key="1">
    <citation type="submission" date="2023-09" db="EMBL/GenBank/DDBJ databases">
        <title>Arcobacter tbilisiensis sp. nov. isolated from chicken meat in Tbilisi, Georgia.</title>
        <authorList>
            <person name="Matthias R."/>
            <person name="Zautner A.E."/>
        </authorList>
    </citation>
    <scope>NUCLEOTIDE SEQUENCE</scope>
    <source>
        <strain evidence="8">LEO 70</strain>
        <strain evidence="7">LEO 74</strain>
        <strain evidence="6">LEO 79</strain>
        <strain evidence="5">LEO 99</strain>
    </source>
</reference>
<evidence type="ECO:0000313" key="5">
    <source>
        <dbReference type="EMBL" id="WNL19400.1"/>
    </source>
</evidence>
<evidence type="ECO:0000256" key="1">
    <source>
        <dbReference type="SAM" id="Coils"/>
    </source>
</evidence>
<name>A0AA96D031_9BACT</name>
<evidence type="ECO:0000313" key="8">
    <source>
        <dbReference type="EMBL" id="WNL24691.1"/>
    </source>
</evidence>
<evidence type="ECO:0000313" key="6">
    <source>
        <dbReference type="EMBL" id="WNL21539.1"/>
    </source>
</evidence>
<feature type="coiled-coil region" evidence="1">
    <location>
        <begin position="258"/>
        <end position="285"/>
    </location>
</feature>
<dbReference type="AlphaFoldDB" id="A0AA96D031"/>
<evidence type="ECO:0000313" key="4">
    <source>
        <dbReference type="EMBL" id="WNL14717.1"/>
    </source>
</evidence>
<gene>
    <name evidence="4" type="ORF">RJG51_00670</name>
    <name evidence="3" type="ORF">RJG52_04900</name>
    <name evidence="5" type="ORF">RJG53_01385</name>
    <name evidence="7" type="ORF">RJG55_04915</name>
    <name evidence="6" type="ORF">RJG56_01230</name>
    <name evidence="8" type="ORF">RJG57_06440</name>
</gene>
<keyword evidence="2" id="KW-0472">Membrane</keyword>
<dbReference type="EMBL" id="CP134850">
    <property type="protein sequence ID" value="WNL21539.1"/>
    <property type="molecule type" value="Genomic_DNA"/>
</dbReference>
<accession>A0AA96D031</accession>
<dbReference type="PROSITE" id="PS51257">
    <property type="entry name" value="PROKAR_LIPOPROTEIN"/>
    <property type="match status" value="1"/>
</dbReference>